<dbReference type="CDD" id="cd11446">
    <property type="entry name" value="bHLH_AtILR3_like"/>
    <property type="match status" value="1"/>
</dbReference>
<evidence type="ECO:0000313" key="5">
    <source>
        <dbReference type="Proteomes" id="UP000747399"/>
    </source>
</evidence>
<dbReference type="PANTHER" id="PTHR46133">
    <property type="entry name" value="BHLH TRANSCRIPTION FACTOR"/>
    <property type="match status" value="1"/>
</dbReference>
<sequence length="382" mass="40013">MDASSQLGQIAKQEQAGRGGKADDAINSSFLEFLTDDLVFGSEALDTATLEAVCQIAEAQSQPACQTGVPINAAPQPGPLAMATQGMKRHIDEAAYSESDEEDEGCKGEKSAGKRAKGGEMSAAATKKACREKARREKLNERFLDLARLVDPGNEPKTDKSTILTDAIKYVQQITVENHQLRQLNKFLEERVSSLERERGQQLYQQSLMMSAMGQGQMMPTGQALLVGAPAGMMAGPVMTGAAVSHAHLQMPAAMVTSASNHLLNGAGMPPSSTPPLPAMQNQQQQLGQGSMLTQAPGALLPQAAGALVTQVSLPGGGTALAPVGTTAGVTFNVTGPTGGPGPSKPVVVSTVQGMMPYQSMYWLQPQMTDSTQDSLLRPPAA</sequence>
<dbReference type="Proteomes" id="UP000747399">
    <property type="component" value="Unassembled WGS sequence"/>
</dbReference>
<evidence type="ECO:0000259" key="3">
    <source>
        <dbReference type="PROSITE" id="PS50888"/>
    </source>
</evidence>
<proteinExistence type="predicted"/>
<dbReference type="GO" id="GO:0006879">
    <property type="term" value="P:intracellular iron ion homeostasis"/>
    <property type="evidence" value="ECO:0007669"/>
    <property type="project" value="InterPro"/>
</dbReference>
<dbReference type="SMART" id="SM00353">
    <property type="entry name" value="HLH"/>
    <property type="match status" value="1"/>
</dbReference>
<feature type="coiled-coil region" evidence="1">
    <location>
        <begin position="171"/>
        <end position="198"/>
    </location>
</feature>
<dbReference type="InterPro" id="IPR011598">
    <property type="entry name" value="bHLH_dom"/>
</dbReference>
<name>A0A8J4EST7_9CHLO</name>
<dbReference type="PANTHER" id="PTHR46133:SF15">
    <property type="entry name" value="BHLH TRANSCRIPTION FACTOR"/>
    <property type="match status" value="1"/>
</dbReference>
<comment type="caution">
    <text evidence="4">The sequence shown here is derived from an EMBL/GenBank/DDBJ whole genome shotgun (WGS) entry which is preliminary data.</text>
</comment>
<organism evidence="4 5">
    <name type="scientific">Volvox africanus</name>
    <dbReference type="NCBI Taxonomy" id="51714"/>
    <lineage>
        <taxon>Eukaryota</taxon>
        <taxon>Viridiplantae</taxon>
        <taxon>Chlorophyta</taxon>
        <taxon>core chlorophytes</taxon>
        <taxon>Chlorophyceae</taxon>
        <taxon>CS clade</taxon>
        <taxon>Chlamydomonadales</taxon>
        <taxon>Volvocaceae</taxon>
        <taxon>Volvox</taxon>
    </lineage>
</organism>
<dbReference type="GO" id="GO:0046983">
    <property type="term" value="F:protein dimerization activity"/>
    <property type="evidence" value="ECO:0007669"/>
    <property type="project" value="InterPro"/>
</dbReference>
<evidence type="ECO:0000256" key="2">
    <source>
        <dbReference type="SAM" id="MobiDB-lite"/>
    </source>
</evidence>
<accession>A0A8J4EST7</accession>
<dbReference type="Pfam" id="PF00010">
    <property type="entry name" value="HLH"/>
    <property type="match status" value="1"/>
</dbReference>
<feature type="region of interest" description="Disordered" evidence="2">
    <location>
        <begin position="1"/>
        <end position="23"/>
    </location>
</feature>
<feature type="region of interest" description="Disordered" evidence="2">
    <location>
        <begin position="95"/>
        <end position="125"/>
    </location>
</feature>
<dbReference type="Gene3D" id="4.10.280.10">
    <property type="entry name" value="Helix-loop-helix DNA-binding domain"/>
    <property type="match status" value="1"/>
</dbReference>
<keyword evidence="5" id="KW-1185">Reference proteome</keyword>
<dbReference type="SUPFAM" id="SSF47459">
    <property type="entry name" value="HLH, helix-loop-helix DNA-binding domain"/>
    <property type="match status" value="1"/>
</dbReference>
<dbReference type="InterPro" id="IPR036638">
    <property type="entry name" value="HLH_DNA-bd_sf"/>
</dbReference>
<dbReference type="EMBL" id="BNCO01000003">
    <property type="protein sequence ID" value="GIL45363.1"/>
    <property type="molecule type" value="Genomic_DNA"/>
</dbReference>
<dbReference type="GO" id="GO:0003700">
    <property type="term" value="F:DNA-binding transcription factor activity"/>
    <property type="evidence" value="ECO:0007669"/>
    <property type="project" value="InterPro"/>
</dbReference>
<keyword evidence="1" id="KW-0175">Coiled coil</keyword>
<reference evidence="4" key="1">
    <citation type="journal article" date="2021" name="Proc. Natl. Acad. Sci. U.S.A.">
        <title>Three genomes in the algal genus Volvox reveal the fate of a haploid sex-determining region after a transition to homothallism.</title>
        <authorList>
            <person name="Yamamoto K."/>
            <person name="Hamaji T."/>
            <person name="Kawai-Toyooka H."/>
            <person name="Matsuzaki R."/>
            <person name="Takahashi F."/>
            <person name="Nishimura Y."/>
            <person name="Kawachi M."/>
            <person name="Noguchi H."/>
            <person name="Minakuchi Y."/>
            <person name="Umen J.G."/>
            <person name="Toyoda A."/>
            <person name="Nozaki H."/>
        </authorList>
    </citation>
    <scope>NUCLEOTIDE SEQUENCE</scope>
    <source>
        <strain evidence="4">NIES-3780</strain>
    </source>
</reference>
<dbReference type="InterPro" id="IPR044818">
    <property type="entry name" value="ILR3-like"/>
</dbReference>
<dbReference type="AlphaFoldDB" id="A0A8J4EST7"/>
<feature type="domain" description="BHLH" evidence="3">
    <location>
        <begin position="123"/>
        <end position="174"/>
    </location>
</feature>
<evidence type="ECO:0000256" key="1">
    <source>
        <dbReference type="SAM" id="Coils"/>
    </source>
</evidence>
<evidence type="ECO:0000313" key="4">
    <source>
        <dbReference type="EMBL" id="GIL45363.1"/>
    </source>
</evidence>
<dbReference type="PROSITE" id="PS50888">
    <property type="entry name" value="BHLH"/>
    <property type="match status" value="1"/>
</dbReference>
<gene>
    <name evidence="4" type="ORF">Vafri_2608</name>
</gene>
<protein>
    <recommendedName>
        <fullName evidence="3">BHLH domain-containing protein</fullName>
    </recommendedName>
</protein>